<protein>
    <submittedName>
        <fullName evidence="1">Uncharacterized protein</fullName>
    </submittedName>
</protein>
<organism evidence="1 2">
    <name type="scientific">Brassica carinata</name>
    <name type="common">Ethiopian mustard</name>
    <name type="synonym">Abyssinian cabbage</name>
    <dbReference type="NCBI Taxonomy" id="52824"/>
    <lineage>
        <taxon>Eukaryota</taxon>
        <taxon>Viridiplantae</taxon>
        <taxon>Streptophyta</taxon>
        <taxon>Embryophyta</taxon>
        <taxon>Tracheophyta</taxon>
        <taxon>Spermatophyta</taxon>
        <taxon>Magnoliopsida</taxon>
        <taxon>eudicotyledons</taxon>
        <taxon>Gunneridae</taxon>
        <taxon>Pentapetalae</taxon>
        <taxon>rosids</taxon>
        <taxon>malvids</taxon>
        <taxon>Brassicales</taxon>
        <taxon>Brassicaceae</taxon>
        <taxon>Brassiceae</taxon>
        <taxon>Brassica</taxon>
    </lineage>
</organism>
<sequence length="93" mass="10033">MIWRVQAFKGKFLAAPVCSCSWCSSVRLEQETGSCGKKVDDVSGRSSLLPQSSHSVSYASTVIREEETATSSPLGDQILMAGVKVSHVRIVVM</sequence>
<dbReference type="Proteomes" id="UP000886595">
    <property type="component" value="Unassembled WGS sequence"/>
</dbReference>
<dbReference type="EMBL" id="JAAMPC010000008">
    <property type="protein sequence ID" value="KAG2299274.1"/>
    <property type="molecule type" value="Genomic_DNA"/>
</dbReference>
<evidence type="ECO:0000313" key="1">
    <source>
        <dbReference type="EMBL" id="KAG2299274.1"/>
    </source>
</evidence>
<keyword evidence="2" id="KW-1185">Reference proteome</keyword>
<name>A0A8X7S831_BRACI</name>
<accession>A0A8X7S831</accession>
<gene>
    <name evidence="1" type="ORF">Bca52824_035746</name>
</gene>
<reference evidence="1 2" key="1">
    <citation type="submission" date="2020-02" db="EMBL/GenBank/DDBJ databases">
        <authorList>
            <person name="Ma Q."/>
            <person name="Huang Y."/>
            <person name="Song X."/>
            <person name="Pei D."/>
        </authorList>
    </citation>
    <scope>NUCLEOTIDE SEQUENCE [LARGE SCALE GENOMIC DNA]</scope>
    <source>
        <strain evidence="1">Sxm20200214</strain>
        <tissue evidence="1">Leaf</tissue>
    </source>
</reference>
<proteinExistence type="predicted"/>
<dbReference type="AlphaFoldDB" id="A0A8X7S831"/>
<evidence type="ECO:0000313" key="2">
    <source>
        <dbReference type="Proteomes" id="UP000886595"/>
    </source>
</evidence>
<comment type="caution">
    <text evidence="1">The sequence shown here is derived from an EMBL/GenBank/DDBJ whole genome shotgun (WGS) entry which is preliminary data.</text>
</comment>